<dbReference type="STRING" id="429701.A0A2G9H3F8"/>
<dbReference type="Gene3D" id="1.10.287.950">
    <property type="entry name" value="Methyl-accepting chemotaxis protein"/>
    <property type="match status" value="1"/>
</dbReference>
<name>A0A2G9H3F8_9LAMI</name>
<organism evidence="2 3">
    <name type="scientific">Handroanthus impetiginosus</name>
    <dbReference type="NCBI Taxonomy" id="429701"/>
    <lineage>
        <taxon>Eukaryota</taxon>
        <taxon>Viridiplantae</taxon>
        <taxon>Streptophyta</taxon>
        <taxon>Embryophyta</taxon>
        <taxon>Tracheophyta</taxon>
        <taxon>Spermatophyta</taxon>
        <taxon>Magnoliopsida</taxon>
        <taxon>eudicotyledons</taxon>
        <taxon>Gunneridae</taxon>
        <taxon>Pentapetalae</taxon>
        <taxon>asterids</taxon>
        <taxon>lamiids</taxon>
        <taxon>Lamiales</taxon>
        <taxon>Bignoniaceae</taxon>
        <taxon>Crescentiina</taxon>
        <taxon>Tabebuia alliance</taxon>
        <taxon>Handroanthus</taxon>
    </lineage>
</organism>
<comment type="caution">
    <text evidence="2">The sequence shown here is derived from an EMBL/GenBank/DDBJ whole genome shotgun (WGS) entry which is preliminary data.</text>
</comment>
<gene>
    <name evidence="2" type="ORF">CDL12_15351</name>
</gene>
<dbReference type="OrthoDB" id="1927611at2759"/>
<dbReference type="PANTHER" id="PTHR33735:SF26">
    <property type="entry name" value="PTERIN-BINDING DOMAIN-CONTAINING PROTEIN"/>
    <property type="match status" value="1"/>
</dbReference>
<protein>
    <submittedName>
        <fullName evidence="2">Uncharacterized protein</fullName>
    </submittedName>
</protein>
<evidence type="ECO:0000313" key="2">
    <source>
        <dbReference type="EMBL" id="PIN12045.1"/>
    </source>
</evidence>
<keyword evidence="1" id="KW-0175">Coiled coil</keyword>
<proteinExistence type="predicted"/>
<dbReference type="Proteomes" id="UP000231279">
    <property type="component" value="Unassembled WGS sequence"/>
</dbReference>
<keyword evidence="3" id="KW-1185">Reference proteome</keyword>
<evidence type="ECO:0000256" key="1">
    <source>
        <dbReference type="SAM" id="Coils"/>
    </source>
</evidence>
<dbReference type="AlphaFoldDB" id="A0A2G9H3F8"/>
<dbReference type="SUPFAM" id="SSF58104">
    <property type="entry name" value="Methyl-accepting chemotaxis protein (MCP) signaling domain"/>
    <property type="match status" value="1"/>
</dbReference>
<reference evidence="3" key="1">
    <citation type="journal article" date="2018" name="Gigascience">
        <title>Genome assembly of the Pink Ipe (Handroanthus impetiginosus, Bignoniaceae), a highly valued, ecologically keystone Neotropical timber forest tree.</title>
        <authorList>
            <person name="Silva-Junior O.B."/>
            <person name="Grattapaglia D."/>
            <person name="Novaes E."/>
            <person name="Collevatti R.G."/>
        </authorList>
    </citation>
    <scope>NUCLEOTIDE SEQUENCE [LARGE SCALE GENOMIC DNA]</scope>
    <source>
        <strain evidence="3">cv. UFG-1</strain>
    </source>
</reference>
<evidence type="ECO:0000313" key="3">
    <source>
        <dbReference type="Proteomes" id="UP000231279"/>
    </source>
</evidence>
<dbReference type="PANTHER" id="PTHR33735">
    <property type="entry name" value="EXPRESSED PROTEIN"/>
    <property type="match status" value="1"/>
</dbReference>
<accession>A0A2G9H3F8</accession>
<feature type="coiled-coil region" evidence="1">
    <location>
        <begin position="120"/>
        <end position="191"/>
    </location>
</feature>
<dbReference type="EMBL" id="NKXS01002808">
    <property type="protein sequence ID" value="PIN12045.1"/>
    <property type="molecule type" value="Genomic_DNA"/>
</dbReference>
<sequence>MATSSCTCFTPLLNTSLTTSTHKNGAQICSLFPSSTNFQPLRKAARTTNCKGSKNFVRNATPEAAGDVLSSFSLPSIPGFSLPGDHPWIAGIVGLLLTVPFIVQRVLTLTKEVDMAAETVEKIADTVEKVAEEVDKAAEEIEEALPEGGLKKVVNFVEGLAEETAKDAQKVEDLMDKVEEIDDKVDTLLKKPSSETEKA</sequence>